<dbReference type="Proteomes" id="UP000176480">
    <property type="component" value="Unassembled WGS sequence"/>
</dbReference>
<gene>
    <name evidence="1" type="ORF">A2966_03545</name>
</gene>
<evidence type="ECO:0000313" key="2">
    <source>
        <dbReference type="Proteomes" id="UP000176480"/>
    </source>
</evidence>
<dbReference type="EMBL" id="MGAR01000005">
    <property type="protein sequence ID" value="OGK52588.1"/>
    <property type="molecule type" value="Genomic_DNA"/>
</dbReference>
<name>A0A1F7JAC3_9BACT</name>
<evidence type="ECO:0000313" key="1">
    <source>
        <dbReference type="EMBL" id="OGK52588.1"/>
    </source>
</evidence>
<dbReference type="AlphaFoldDB" id="A0A1F7JAC3"/>
<accession>A0A1F7JAC3</accession>
<proteinExistence type="predicted"/>
<protein>
    <submittedName>
        <fullName evidence="1">Uncharacterized protein</fullName>
    </submittedName>
</protein>
<dbReference type="STRING" id="1802067.A2966_03545"/>
<comment type="caution">
    <text evidence="1">The sequence shown here is derived from an EMBL/GenBank/DDBJ whole genome shotgun (WGS) entry which is preliminary data.</text>
</comment>
<sequence length="170" mass="20218">MDKGIKHMVYAPHYCSYLPILIEVIQRSDGPVLEMGMGPFSTPVLHWLCIEMKRPLVSYDNNPEYFEENKAFENGGHQVKLVDSWDDADIENTLWGVAFLDHAPDYRRKEDAKRLANNVDYLILHDSEETKDKYFHYSEIYPLFRYRYNYKRRSPFTVVLSNNKYLLNLR</sequence>
<organism evidence="1 2">
    <name type="scientific">Candidatus Roizmanbacteria bacterium RIFCSPLOWO2_01_FULL_41_22</name>
    <dbReference type="NCBI Taxonomy" id="1802067"/>
    <lineage>
        <taxon>Bacteria</taxon>
        <taxon>Candidatus Roizmaniibacteriota</taxon>
    </lineage>
</organism>
<reference evidence="1 2" key="1">
    <citation type="journal article" date="2016" name="Nat. Commun.">
        <title>Thousands of microbial genomes shed light on interconnected biogeochemical processes in an aquifer system.</title>
        <authorList>
            <person name="Anantharaman K."/>
            <person name="Brown C.T."/>
            <person name="Hug L.A."/>
            <person name="Sharon I."/>
            <person name="Castelle C.J."/>
            <person name="Probst A.J."/>
            <person name="Thomas B.C."/>
            <person name="Singh A."/>
            <person name="Wilkins M.J."/>
            <person name="Karaoz U."/>
            <person name="Brodie E.L."/>
            <person name="Williams K.H."/>
            <person name="Hubbard S.S."/>
            <person name="Banfield J.F."/>
        </authorList>
    </citation>
    <scope>NUCLEOTIDE SEQUENCE [LARGE SCALE GENOMIC DNA]</scope>
</reference>